<reference evidence="2 3" key="1">
    <citation type="journal article" date="2019" name="Int. J. Syst. Evol. Microbiol.">
        <title>The Global Catalogue of Microorganisms (GCM) 10K type strain sequencing project: providing services to taxonomists for standard genome sequencing and annotation.</title>
        <authorList>
            <consortium name="The Broad Institute Genomics Platform"/>
            <consortium name="The Broad Institute Genome Sequencing Center for Infectious Disease"/>
            <person name="Wu L."/>
            <person name="Ma J."/>
        </authorList>
    </citation>
    <scope>NUCLEOTIDE SEQUENCE [LARGE SCALE GENOMIC DNA]</scope>
    <source>
        <strain evidence="2 3">JCM 15503</strain>
    </source>
</reference>
<comment type="caution">
    <text evidence="2">The sequence shown here is derived from an EMBL/GenBank/DDBJ whole genome shotgun (WGS) entry which is preliminary data.</text>
</comment>
<dbReference type="InterPro" id="IPR050491">
    <property type="entry name" value="AmpC-like"/>
</dbReference>
<protein>
    <recommendedName>
        <fullName evidence="1">Beta-lactamase-related domain-containing protein</fullName>
    </recommendedName>
</protein>
<accession>A0ABN1JTR6</accession>
<evidence type="ECO:0000259" key="1">
    <source>
        <dbReference type="Pfam" id="PF00144"/>
    </source>
</evidence>
<dbReference type="InterPro" id="IPR012338">
    <property type="entry name" value="Beta-lactam/transpept-like"/>
</dbReference>
<dbReference type="SUPFAM" id="SSF56601">
    <property type="entry name" value="beta-lactamase/transpeptidase-like"/>
    <property type="match status" value="1"/>
</dbReference>
<name>A0ABN1JTR6_9BURK</name>
<keyword evidence="3" id="KW-1185">Reference proteome</keyword>
<dbReference type="RefSeq" id="WP_141284094.1">
    <property type="nucleotide sequence ID" value="NZ_BAAAEW010000006.1"/>
</dbReference>
<dbReference type="PANTHER" id="PTHR46825">
    <property type="entry name" value="D-ALANYL-D-ALANINE-CARBOXYPEPTIDASE/ENDOPEPTIDASE AMPH"/>
    <property type="match status" value="1"/>
</dbReference>
<dbReference type="Gene3D" id="3.40.710.10">
    <property type="entry name" value="DD-peptidase/beta-lactamase superfamily"/>
    <property type="match status" value="1"/>
</dbReference>
<dbReference type="Proteomes" id="UP001500279">
    <property type="component" value="Unassembled WGS sequence"/>
</dbReference>
<evidence type="ECO:0000313" key="2">
    <source>
        <dbReference type="EMBL" id="GAA0746522.1"/>
    </source>
</evidence>
<dbReference type="EMBL" id="BAAAEW010000006">
    <property type="protein sequence ID" value="GAA0746522.1"/>
    <property type="molecule type" value="Genomic_DNA"/>
</dbReference>
<dbReference type="PANTHER" id="PTHR46825:SF12">
    <property type="entry name" value="PENICILLIN-BINDING PROTEIN 4"/>
    <property type="match status" value="1"/>
</dbReference>
<feature type="domain" description="Beta-lactamase-related" evidence="1">
    <location>
        <begin position="57"/>
        <end position="370"/>
    </location>
</feature>
<proteinExistence type="predicted"/>
<dbReference type="PROSITE" id="PS51257">
    <property type="entry name" value="PROKAR_LIPOPROTEIN"/>
    <property type="match status" value="1"/>
</dbReference>
<gene>
    <name evidence="2" type="ORF">GCM10009107_14130</name>
</gene>
<evidence type="ECO:0000313" key="3">
    <source>
        <dbReference type="Proteomes" id="UP001500279"/>
    </source>
</evidence>
<organism evidence="2 3">
    <name type="scientific">Ideonella azotifigens</name>
    <dbReference type="NCBI Taxonomy" id="513160"/>
    <lineage>
        <taxon>Bacteria</taxon>
        <taxon>Pseudomonadati</taxon>
        <taxon>Pseudomonadota</taxon>
        <taxon>Betaproteobacteria</taxon>
        <taxon>Burkholderiales</taxon>
        <taxon>Sphaerotilaceae</taxon>
        <taxon>Ideonella</taxon>
    </lineage>
</organism>
<dbReference type="InterPro" id="IPR001466">
    <property type="entry name" value="Beta-lactam-related"/>
</dbReference>
<sequence length="492" mass="51659">MHAAAQKRVVGAIIGSALSGCAFVQVPSVSPHTRYDNALRQAVAFEGAAEAKMSLADRMARWKVSGVSVAIIDDCRIVEIKGFGVAGANGHAVSTQTIFQAASVTKPVAAFAALRLVDKGVLSLDENVNLHLQAWKVPDTPLLAGHPVTLRSILSHSAGLVPGGYGGYKKGSPMPTLLQTLDGIEPARPKPVEVAYTPGSEWRYAGGGYLVAQLLMTEKTGKSFDSLMRDEVFVPTGMHHSGFETPDGQDVAVGHVADGSEVPGGWHIYPELAAASLWTTAPDLALFGVVAMKAARHDRHALLSPGIADLMTTAQIGSRSLGFVVGGEGQNRHFGHDGTNVGYNSSLILYPATCQGAAILTNSDNAKPLIAELLRGIADAYGWPDAMATPVVVRTEITASVSERFVGTYAFADIQGVDPFRIIHGQAGEDLIFDRGDGHREPLYATAEGLVGPDSGITIKAVTTGEGPARTITYTRIGRSGGAKANRLPTPN</sequence>
<dbReference type="Pfam" id="PF00144">
    <property type="entry name" value="Beta-lactamase"/>
    <property type="match status" value="1"/>
</dbReference>